<dbReference type="GO" id="GO:0000324">
    <property type="term" value="C:fungal-type vacuole"/>
    <property type="evidence" value="ECO:0007669"/>
    <property type="project" value="TreeGrafter"/>
</dbReference>
<gene>
    <name evidence="5" type="ORF">NKR23_g1079</name>
</gene>
<dbReference type="InterPro" id="IPR023296">
    <property type="entry name" value="Glyco_hydro_beta-prop_sf"/>
</dbReference>
<dbReference type="GO" id="GO:0004575">
    <property type="term" value="F:sucrose alpha-glucosidase activity"/>
    <property type="evidence" value="ECO:0007669"/>
    <property type="project" value="TreeGrafter"/>
</dbReference>
<dbReference type="GO" id="GO:0005987">
    <property type="term" value="P:sucrose catabolic process"/>
    <property type="evidence" value="ECO:0007669"/>
    <property type="project" value="TreeGrafter"/>
</dbReference>
<proteinExistence type="inferred from homology"/>
<dbReference type="PANTHER" id="PTHR42800:SF2">
    <property type="entry name" value="INVERTASE-RELATED"/>
    <property type="match status" value="1"/>
</dbReference>
<evidence type="ECO:0000256" key="3">
    <source>
        <dbReference type="ARBA" id="ARBA00023295"/>
    </source>
</evidence>
<dbReference type="InterPro" id="IPR001362">
    <property type="entry name" value="Glyco_hydro_32"/>
</dbReference>
<protein>
    <submittedName>
        <fullName evidence="5">Beta-fructofuranosidase</fullName>
    </submittedName>
</protein>
<dbReference type="PANTHER" id="PTHR42800">
    <property type="entry name" value="EXOINULINASE INUD (AFU_ORTHOLOGUE AFUA_5G00480)"/>
    <property type="match status" value="1"/>
</dbReference>
<name>A0AA38VX59_9PEZI</name>
<evidence type="ECO:0000256" key="2">
    <source>
        <dbReference type="ARBA" id="ARBA00022801"/>
    </source>
</evidence>
<dbReference type="SMART" id="SM00640">
    <property type="entry name" value="Glyco_32"/>
    <property type="match status" value="1"/>
</dbReference>
<comment type="caution">
    <text evidence="5">The sequence shown here is derived from an EMBL/GenBank/DDBJ whole genome shotgun (WGS) entry which is preliminary data.</text>
</comment>
<accession>A0AA38VX59</accession>
<evidence type="ECO:0000313" key="5">
    <source>
        <dbReference type="EMBL" id="KAJ9156548.1"/>
    </source>
</evidence>
<dbReference type="CDD" id="cd18622">
    <property type="entry name" value="GH32_Inu-like"/>
    <property type="match status" value="1"/>
</dbReference>
<evidence type="ECO:0000259" key="4">
    <source>
        <dbReference type="Pfam" id="PF00251"/>
    </source>
</evidence>
<dbReference type="Pfam" id="PF00251">
    <property type="entry name" value="Glyco_hydro_32N"/>
    <property type="match status" value="1"/>
</dbReference>
<feature type="domain" description="Glycosyl hydrolase family 32 N-terminal" evidence="4">
    <location>
        <begin position="20"/>
        <end position="348"/>
    </location>
</feature>
<comment type="similarity">
    <text evidence="1">Belongs to the glycosyl hydrolase 32 family.</text>
</comment>
<reference evidence="5" key="1">
    <citation type="submission" date="2022-07" db="EMBL/GenBank/DDBJ databases">
        <title>Fungi with potential for degradation of polypropylene.</title>
        <authorList>
            <person name="Gostincar C."/>
        </authorList>
    </citation>
    <scope>NUCLEOTIDE SEQUENCE</scope>
    <source>
        <strain evidence="5">EXF-13308</strain>
    </source>
</reference>
<dbReference type="EMBL" id="JANBVO010000002">
    <property type="protein sequence ID" value="KAJ9156548.1"/>
    <property type="molecule type" value="Genomic_DNA"/>
</dbReference>
<keyword evidence="2" id="KW-0378">Hydrolase</keyword>
<dbReference type="Proteomes" id="UP001174694">
    <property type="component" value="Unassembled WGS sequence"/>
</dbReference>
<dbReference type="AlphaFoldDB" id="A0AA38VX59"/>
<dbReference type="SUPFAM" id="SSF75005">
    <property type="entry name" value="Arabinanase/levansucrase/invertase"/>
    <property type="match status" value="1"/>
</dbReference>
<dbReference type="InterPro" id="IPR013148">
    <property type="entry name" value="Glyco_hydro_32_N"/>
</dbReference>
<dbReference type="Gene3D" id="2.60.120.560">
    <property type="entry name" value="Exo-inulinase, domain 1"/>
    <property type="match status" value="1"/>
</dbReference>
<organism evidence="5 6">
    <name type="scientific">Pleurostoma richardsiae</name>
    <dbReference type="NCBI Taxonomy" id="41990"/>
    <lineage>
        <taxon>Eukaryota</taxon>
        <taxon>Fungi</taxon>
        <taxon>Dikarya</taxon>
        <taxon>Ascomycota</taxon>
        <taxon>Pezizomycotina</taxon>
        <taxon>Sordariomycetes</taxon>
        <taxon>Sordariomycetidae</taxon>
        <taxon>Calosphaeriales</taxon>
        <taxon>Pleurostomataceae</taxon>
        <taxon>Pleurostoma</taxon>
    </lineage>
</organism>
<keyword evidence="6" id="KW-1185">Reference proteome</keyword>
<keyword evidence="3" id="KW-0326">Glycosidase</keyword>
<dbReference type="Gene3D" id="2.115.10.20">
    <property type="entry name" value="Glycosyl hydrolase domain, family 43"/>
    <property type="match status" value="1"/>
</dbReference>
<evidence type="ECO:0000256" key="1">
    <source>
        <dbReference type="ARBA" id="ARBA00009902"/>
    </source>
</evidence>
<sequence length="567" mass="61153">MPASKRQTPSRSGHWRPQVHFSPLENWTNDPNGLFRDTKGVWHMYYQYGETVDGNGVNKDWGHTTSTNLYDWQDQPVAIQQTDATGSIWSGSAIIDKDNISGFFPANATKAGVDNVLAFFTSWTSAQEAQSVAYSYDGGETFNEDPANPIISLNRHGFRDPKVIFHPFTQKWIMATTFENAVAFWASSDLRNWTQTSQWTPDPAAGFIECPQLLTIPRRRADGAVIDTVYLLLISIGNGRSSGPGGSAVRYMPGRFDGETFTPIVVPGAPVTGTNYWLQDYDFGPDTYATAFWYEPGAGPDDNVLSISWATSTAYAGGTPTSSEGWRHCMTVAREHWLDESYRLISRPADTTPIRQGTIVDEADVTGLNAVYADNPPLEFAWTVRADLAPGGSATASLVFESGETGESVSVVLNVTYPSLSSGSSSSSAKGNITGTVTLRRNVPNWTQAAHVDVWTSLALEPASVTAGSDGTREAAFAVRGILDRSILEVYAGGGAAAGTLLYFAQGDMDQLTGTVDAGAAGKGGGAQFDVKAYILKSSWASDVPARLDAGEEQRVLAPQRFVDIVN</sequence>
<evidence type="ECO:0000313" key="6">
    <source>
        <dbReference type="Proteomes" id="UP001174694"/>
    </source>
</evidence>